<keyword evidence="7" id="KW-1185">Reference proteome</keyword>
<dbReference type="Proteomes" id="UP000825935">
    <property type="component" value="Chromosome 14"/>
</dbReference>
<protein>
    <recommendedName>
        <fullName evidence="5">SHSP domain-containing protein</fullName>
    </recommendedName>
</protein>
<feature type="region of interest" description="Disordered" evidence="4">
    <location>
        <begin position="39"/>
        <end position="64"/>
    </location>
</feature>
<dbReference type="PROSITE" id="PS01031">
    <property type="entry name" value="SHSP"/>
    <property type="match status" value="1"/>
</dbReference>
<comment type="similarity">
    <text evidence="2 3">Belongs to the small heat shock protein (HSP20) family.</text>
</comment>
<dbReference type="GO" id="GO:0009408">
    <property type="term" value="P:response to heat"/>
    <property type="evidence" value="ECO:0007669"/>
    <property type="project" value="InterPro"/>
</dbReference>
<dbReference type="OMA" id="RVPYDIM"/>
<dbReference type="Gene3D" id="2.60.40.790">
    <property type="match status" value="1"/>
</dbReference>
<comment type="caution">
    <text evidence="6">The sequence shown here is derived from an EMBL/GenBank/DDBJ whole genome shotgun (WGS) entry which is preliminary data.</text>
</comment>
<dbReference type="AlphaFoldDB" id="A0A8T2TAV9"/>
<dbReference type="EMBL" id="CM035419">
    <property type="protein sequence ID" value="KAH7415961.1"/>
    <property type="molecule type" value="Genomic_DNA"/>
</dbReference>
<name>A0A8T2TAV9_CERRI</name>
<dbReference type="Pfam" id="PF00011">
    <property type="entry name" value="HSP20"/>
    <property type="match status" value="1"/>
</dbReference>
<feature type="domain" description="SHSP" evidence="5">
    <location>
        <begin position="115"/>
        <end position="221"/>
    </location>
</feature>
<dbReference type="PANTHER" id="PTHR46733">
    <property type="entry name" value="26.5 KDA HEAT SHOCK PROTEIN, MITOCHONDRIAL"/>
    <property type="match status" value="1"/>
</dbReference>
<dbReference type="InterPro" id="IPR008978">
    <property type="entry name" value="HSP20-like_chaperone"/>
</dbReference>
<organism evidence="6 7">
    <name type="scientific">Ceratopteris richardii</name>
    <name type="common">Triangle waterfern</name>
    <dbReference type="NCBI Taxonomy" id="49495"/>
    <lineage>
        <taxon>Eukaryota</taxon>
        <taxon>Viridiplantae</taxon>
        <taxon>Streptophyta</taxon>
        <taxon>Embryophyta</taxon>
        <taxon>Tracheophyta</taxon>
        <taxon>Polypodiopsida</taxon>
        <taxon>Polypodiidae</taxon>
        <taxon>Polypodiales</taxon>
        <taxon>Pteridineae</taxon>
        <taxon>Pteridaceae</taxon>
        <taxon>Parkerioideae</taxon>
        <taxon>Ceratopteris</taxon>
    </lineage>
</organism>
<proteinExistence type="inferred from homology"/>
<sequence>MAGCMIVRRLNSKFPKFRTASHEQSTSARAFATAAAKVPDDSSVEVERRSETKASPNVIRDRALFNQNRGRPANFSPGVFSPFLSDPSSFMRPTSLMQMMDTMDRVFSSAEPLSFGGLRSRTPWDAMEDDKCFKIRMDMPGMTKNDVKITVEDGDLVVKAEHNKSEGEDDWSSRASGTYNARIKLPDNIEIDAIKAEVKDGVLKVIAPKTGTKQKREVKID</sequence>
<evidence type="ECO:0000313" key="6">
    <source>
        <dbReference type="EMBL" id="KAH7415961.1"/>
    </source>
</evidence>
<accession>A0A8T2TAV9</accession>
<dbReference type="InterPro" id="IPR002068">
    <property type="entry name" value="A-crystallin/Hsp20_dom"/>
</dbReference>
<evidence type="ECO:0000256" key="3">
    <source>
        <dbReference type="RuleBase" id="RU003616"/>
    </source>
</evidence>
<dbReference type="CDD" id="cd06464">
    <property type="entry name" value="ACD_sHsps-like"/>
    <property type="match status" value="1"/>
</dbReference>
<dbReference type="SUPFAM" id="SSF49764">
    <property type="entry name" value="HSP20-like chaperones"/>
    <property type="match status" value="1"/>
</dbReference>
<dbReference type="OrthoDB" id="1431247at2759"/>
<reference evidence="6" key="1">
    <citation type="submission" date="2021-08" db="EMBL/GenBank/DDBJ databases">
        <title>WGS assembly of Ceratopteris richardii.</title>
        <authorList>
            <person name="Marchant D.B."/>
            <person name="Chen G."/>
            <person name="Jenkins J."/>
            <person name="Shu S."/>
            <person name="Leebens-Mack J."/>
            <person name="Grimwood J."/>
            <person name="Schmutz J."/>
            <person name="Soltis P."/>
            <person name="Soltis D."/>
            <person name="Chen Z.-H."/>
        </authorList>
    </citation>
    <scope>NUCLEOTIDE SEQUENCE</scope>
    <source>
        <strain evidence="6">Whitten #5841</strain>
        <tissue evidence="6">Leaf</tissue>
    </source>
</reference>
<evidence type="ECO:0000313" key="7">
    <source>
        <dbReference type="Proteomes" id="UP000825935"/>
    </source>
</evidence>
<evidence type="ECO:0000259" key="5">
    <source>
        <dbReference type="PROSITE" id="PS01031"/>
    </source>
</evidence>
<keyword evidence="1" id="KW-0346">Stress response</keyword>
<dbReference type="PANTHER" id="PTHR46733:SF4">
    <property type="entry name" value="HEAT SHOCK PROTEIN 21, CHLOROPLASTIC"/>
    <property type="match status" value="1"/>
</dbReference>
<gene>
    <name evidence="6" type="ORF">KP509_14G068800</name>
</gene>
<evidence type="ECO:0000256" key="1">
    <source>
        <dbReference type="ARBA" id="ARBA00023016"/>
    </source>
</evidence>
<evidence type="ECO:0000256" key="2">
    <source>
        <dbReference type="PROSITE-ProRule" id="PRU00285"/>
    </source>
</evidence>
<dbReference type="InterPro" id="IPR044587">
    <property type="entry name" value="HSP21-like"/>
</dbReference>
<evidence type="ECO:0000256" key="4">
    <source>
        <dbReference type="SAM" id="MobiDB-lite"/>
    </source>
</evidence>